<dbReference type="Gene3D" id="2.40.100.10">
    <property type="entry name" value="Cyclophilin-like"/>
    <property type="match status" value="1"/>
</dbReference>
<dbReference type="OrthoDB" id="532384at2759"/>
<dbReference type="GO" id="GO:0003755">
    <property type="term" value="F:peptidyl-prolyl cis-trans isomerase activity"/>
    <property type="evidence" value="ECO:0007669"/>
    <property type="project" value="InterPro"/>
</dbReference>
<evidence type="ECO:0000259" key="1">
    <source>
        <dbReference type="Pfam" id="PF00160"/>
    </source>
</evidence>
<gene>
    <name evidence="2" type="ORF">FCM35_KLT20580</name>
</gene>
<dbReference type="SUPFAM" id="SSF50891">
    <property type="entry name" value="Cyclophilin-like"/>
    <property type="match status" value="1"/>
</dbReference>
<dbReference type="Pfam" id="PF00160">
    <property type="entry name" value="Pro_isomerase"/>
    <property type="match status" value="1"/>
</dbReference>
<keyword evidence="2" id="KW-0413">Isomerase</keyword>
<proteinExistence type="predicted"/>
<protein>
    <submittedName>
        <fullName evidence="2">Cyclophilin type peptidyl-prolyl cis-trans isomerase/CLD</fullName>
    </submittedName>
</protein>
<name>A0A833VUT8_9POAL</name>
<reference evidence="2" key="1">
    <citation type="submission" date="2020-01" db="EMBL/GenBank/DDBJ databases">
        <title>Genome sequence of Kobresia littledalei, the first chromosome-level genome in the family Cyperaceae.</title>
        <authorList>
            <person name="Qu G."/>
        </authorList>
    </citation>
    <scope>NUCLEOTIDE SEQUENCE</scope>
    <source>
        <strain evidence="2">C.B.Clarke</strain>
        <tissue evidence="2">Leaf</tissue>
    </source>
</reference>
<dbReference type="EMBL" id="SWLB01000008">
    <property type="protein sequence ID" value="KAF3336073.1"/>
    <property type="molecule type" value="Genomic_DNA"/>
</dbReference>
<dbReference type="AlphaFoldDB" id="A0A833VUT8"/>
<evidence type="ECO:0000313" key="3">
    <source>
        <dbReference type="Proteomes" id="UP000623129"/>
    </source>
</evidence>
<dbReference type="PANTHER" id="PTHR46873:SF1">
    <property type="entry name" value="EXPRESSED PROTEIN"/>
    <property type="match status" value="1"/>
</dbReference>
<keyword evidence="3" id="KW-1185">Reference proteome</keyword>
<evidence type="ECO:0000313" key="2">
    <source>
        <dbReference type="EMBL" id="KAF3336073.1"/>
    </source>
</evidence>
<dbReference type="Proteomes" id="UP000623129">
    <property type="component" value="Unassembled WGS sequence"/>
</dbReference>
<dbReference type="FunFam" id="2.40.100.10:FF:000086">
    <property type="entry name" value="Predicted protein"/>
    <property type="match status" value="1"/>
</dbReference>
<accession>A0A833VUT8</accession>
<dbReference type="Gene3D" id="3.50.4.10">
    <property type="entry name" value="Hepatocyte Growth Factor"/>
    <property type="match status" value="1"/>
</dbReference>
<dbReference type="InterPro" id="IPR002130">
    <property type="entry name" value="Cyclophilin-type_PPIase_dom"/>
</dbReference>
<comment type="caution">
    <text evidence="2">The sequence shown here is derived from an EMBL/GenBank/DDBJ whole genome shotgun (WGS) entry which is preliminary data.</text>
</comment>
<feature type="domain" description="PPIase cyclophilin-type" evidence="1">
    <location>
        <begin position="162"/>
        <end position="310"/>
    </location>
</feature>
<sequence>MARQPRRSILLLSISVLFICLFAYMAFSFSSIRTSPTAAFTSSPVSISPQVFKEGLNESECCRGVNGLELWGSATKWGSDHRLQSAEVCCRACKAACTGPGDQCLCNAWVFCGDKDQCKDKFGECWLKKQKDVLSPEIVSSGDHFMWTSGLVFAKGEGILGLETSHGTLRIKLFPDCAPQSVAYITELLGVRSCAGCRIVRAEDRGQSWDSKGDHMWRTSFGPPYAVIQGTLEADGILFKAIPKEACPGIKRGSVAWVGHGPEFFISLANHHEWKRSYTVFGFVLPEDMEIAEKISRLPSKLDVWGNVTVSVLENSVSLRVVRATGPSEL</sequence>
<dbReference type="PANTHER" id="PTHR46873">
    <property type="entry name" value="EXPRESSED PROTEIN"/>
    <property type="match status" value="1"/>
</dbReference>
<dbReference type="InterPro" id="IPR029000">
    <property type="entry name" value="Cyclophilin-like_dom_sf"/>
</dbReference>
<organism evidence="2 3">
    <name type="scientific">Carex littledalei</name>
    <dbReference type="NCBI Taxonomy" id="544730"/>
    <lineage>
        <taxon>Eukaryota</taxon>
        <taxon>Viridiplantae</taxon>
        <taxon>Streptophyta</taxon>
        <taxon>Embryophyta</taxon>
        <taxon>Tracheophyta</taxon>
        <taxon>Spermatophyta</taxon>
        <taxon>Magnoliopsida</taxon>
        <taxon>Liliopsida</taxon>
        <taxon>Poales</taxon>
        <taxon>Cyperaceae</taxon>
        <taxon>Cyperoideae</taxon>
        <taxon>Cariceae</taxon>
        <taxon>Carex</taxon>
        <taxon>Carex subgen. Euthyceras</taxon>
    </lineage>
</organism>